<dbReference type="EMBL" id="BAAAZE010000013">
    <property type="protein sequence ID" value="GAA4031055.1"/>
    <property type="molecule type" value="Genomic_DNA"/>
</dbReference>
<feature type="transmembrane region" description="Helical" evidence="9">
    <location>
        <begin position="182"/>
        <end position="204"/>
    </location>
</feature>
<evidence type="ECO:0000256" key="6">
    <source>
        <dbReference type="ARBA" id="ARBA00022989"/>
    </source>
</evidence>
<dbReference type="Proteomes" id="UP001501353">
    <property type="component" value="Unassembled WGS sequence"/>
</dbReference>
<evidence type="ECO:0000256" key="1">
    <source>
        <dbReference type="ARBA" id="ARBA00004651"/>
    </source>
</evidence>
<evidence type="ECO:0000256" key="2">
    <source>
        <dbReference type="ARBA" id="ARBA00022475"/>
    </source>
</evidence>
<keyword evidence="3 9" id="KW-0812">Transmembrane</keyword>
<accession>A0ABP7TTI4</accession>
<comment type="subcellular location">
    <subcellularLocation>
        <location evidence="1">Cell membrane</location>
        <topology evidence="1">Multi-pass membrane protein</topology>
    </subcellularLocation>
</comment>
<dbReference type="Gene3D" id="3.40.50.300">
    <property type="entry name" value="P-loop containing nucleotide triphosphate hydrolases"/>
    <property type="match status" value="1"/>
</dbReference>
<dbReference type="PROSITE" id="PS50929">
    <property type="entry name" value="ABC_TM1F"/>
    <property type="match status" value="1"/>
</dbReference>
<dbReference type="InterPro" id="IPR011527">
    <property type="entry name" value="ABC1_TM_dom"/>
</dbReference>
<keyword evidence="6 9" id="KW-1133">Transmembrane helix</keyword>
<organism evidence="13 14">
    <name type="scientific">Actimicrobium antarcticum</name>
    <dbReference type="NCBI Taxonomy" id="1051899"/>
    <lineage>
        <taxon>Bacteria</taxon>
        <taxon>Pseudomonadati</taxon>
        <taxon>Pseudomonadota</taxon>
        <taxon>Betaproteobacteria</taxon>
        <taxon>Burkholderiales</taxon>
        <taxon>Oxalobacteraceae</taxon>
        <taxon>Actimicrobium</taxon>
    </lineage>
</organism>
<protein>
    <submittedName>
        <fullName evidence="13">Type I secretion system permease/ATPase</fullName>
    </submittedName>
</protein>
<dbReference type="InterPro" id="IPR003593">
    <property type="entry name" value="AAA+_ATPase"/>
</dbReference>
<keyword evidence="5" id="KW-0067">ATP-binding</keyword>
<dbReference type="Gene3D" id="1.20.1560.10">
    <property type="entry name" value="ABC transporter type 1, transmembrane domain"/>
    <property type="match status" value="1"/>
</dbReference>
<dbReference type="RefSeq" id="WP_344764779.1">
    <property type="nucleotide sequence ID" value="NZ_BAAAZE010000013.1"/>
</dbReference>
<dbReference type="Pfam" id="PF00664">
    <property type="entry name" value="ABC_membrane"/>
    <property type="match status" value="1"/>
</dbReference>
<dbReference type="CDD" id="cd03245">
    <property type="entry name" value="ABCC_bacteriocin_exporters"/>
    <property type="match status" value="1"/>
</dbReference>
<feature type="region of interest" description="Disordered" evidence="8">
    <location>
        <begin position="1"/>
        <end position="21"/>
    </location>
</feature>
<evidence type="ECO:0000259" key="10">
    <source>
        <dbReference type="PROSITE" id="PS50893"/>
    </source>
</evidence>
<keyword evidence="14" id="KW-1185">Reference proteome</keyword>
<dbReference type="InterPro" id="IPR005074">
    <property type="entry name" value="Peptidase_C39"/>
</dbReference>
<dbReference type="SUPFAM" id="SSF90123">
    <property type="entry name" value="ABC transporter transmembrane region"/>
    <property type="match status" value="1"/>
</dbReference>
<feature type="transmembrane region" description="Helical" evidence="9">
    <location>
        <begin position="315"/>
        <end position="335"/>
    </location>
</feature>
<feature type="transmembrane region" description="Helical" evidence="9">
    <location>
        <begin position="216"/>
        <end position="233"/>
    </location>
</feature>
<keyword evidence="2" id="KW-1003">Cell membrane</keyword>
<evidence type="ECO:0000313" key="13">
    <source>
        <dbReference type="EMBL" id="GAA4031055.1"/>
    </source>
</evidence>
<dbReference type="PANTHER" id="PTHR24221">
    <property type="entry name" value="ATP-BINDING CASSETTE SUB-FAMILY B"/>
    <property type="match status" value="1"/>
</dbReference>
<dbReference type="CDD" id="cd02421">
    <property type="entry name" value="Peptidase_C39_likeD"/>
    <property type="match status" value="1"/>
</dbReference>
<keyword evidence="7 9" id="KW-0472">Membrane</keyword>
<dbReference type="SMART" id="SM00382">
    <property type="entry name" value="AAA"/>
    <property type="match status" value="1"/>
</dbReference>
<dbReference type="InterPro" id="IPR003439">
    <property type="entry name" value="ABC_transporter-like_ATP-bd"/>
</dbReference>
<evidence type="ECO:0000259" key="11">
    <source>
        <dbReference type="PROSITE" id="PS50929"/>
    </source>
</evidence>
<feature type="domain" description="ABC transporter" evidence="10">
    <location>
        <begin position="494"/>
        <end position="729"/>
    </location>
</feature>
<dbReference type="InterPro" id="IPR017750">
    <property type="entry name" value="ATPase_T1SS"/>
</dbReference>
<sequence length="730" mass="79688">MLTNEPTPGDTGASWRMPRDAMQPDDPLAQCLVTLTRLRNQPHSQQALTAGLPLENGCLTPELFLRAAARANLSARIVKRPLARISQLTLPAVLLLRDGQACILTHKNSNGNSGMVRIIQPESGDGELEISSDELQASCTGYAIFVRPVFKFDARADRSDEPAGGHWFWTPLRQSWRIYAEVLIASFLINTFALVLPLFTMNVYDRVVPNQTFETLWVLALGVAIVFLFDFVMRSLRGYFIDIAGKKIDVTLSSAIYEKILGIRLSSRPKSVGGFANSLTEFESFREFLTSATITTLIDMPFTLLYLLIIWWVGGWLVLVPIVAIPLILIPSLLLQRPLARVINQTFTVASQRQATLIETLAGLDTIKAMSAEGPAQRRWEQLIGQIGKLSLRARLLSAASINAGVLFQQLANVALVIVGVYLIADKALTVGALIACTMLAARTLAPLSQVAALATRFHHARTALMGLDRIMHLPVEHPPGKSFVNRPDFKGGIEFQNVSFAYPEQPVDALAKVSFKIAPGERVGIIGRIGSGKSTIEKLILGLYQPGEGAIWIDGVDQQQIDPVDLRRHIGYVPQDPVLFFGSVKDNIVMGAPHADDAAMLRAADIAGVTEFVNRHPQGFDRAVGERGDGLSGGQRQSVAIARALLQDPNVLVLDEPTNSLDNRSEDNFKTLLSQSLGDKTLILITHRASMLTLVNRLLVVEGGRIIADGPKEQVLEALSGGKLHVSKV</sequence>
<proteinExistence type="predicted"/>
<evidence type="ECO:0000256" key="4">
    <source>
        <dbReference type="ARBA" id="ARBA00022741"/>
    </source>
</evidence>
<evidence type="ECO:0000256" key="9">
    <source>
        <dbReference type="SAM" id="Phobius"/>
    </source>
</evidence>
<dbReference type="PROSITE" id="PS50893">
    <property type="entry name" value="ABC_TRANSPORTER_2"/>
    <property type="match status" value="1"/>
</dbReference>
<dbReference type="NCBIfam" id="TIGR03375">
    <property type="entry name" value="type_I_sec_LssB"/>
    <property type="match status" value="1"/>
</dbReference>
<dbReference type="CDD" id="cd18587">
    <property type="entry name" value="ABC_6TM_LapB_like"/>
    <property type="match status" value="1"/>
</dbReference>
<feature type="domain" description="ABC transmembrane type-1" evidence="11">
    <location>
        <begin position="182"/>
        <end position="460"/>
    </location>
</feature>
<dbReference type="InterPro" id="IPR036640">
    <property type="entry name" value="ABC1_TM_sf"/>
</dbReference>
<evidence type="ECO:0000256" key="7">
    <source>
        <dbReference type="ARBA" id="ARBA00023136"/>
    </source>
</evidence>
<dbReference type="Gene3D" id="3.90.70.10">
    <property type="entry name" value="Cysteine proteinases"/>
    <property type="match status" value="1"/>
</dbReference>
<dbReference type="SUPFAM" id="SSF52540">
    <property type="entry name" value="P-loop containing nucleoside triphosphate hydrolases"/>
    <property type="match status" value="1"/>
</dbReference>
<evidence type="ECO:0000256" key="5">
    <source>
        <dbReference type="ARBA" id="ARBA00022840"/>
    </source>
</evidence>
<evidence type="ECO:0000313" key="14">
    <source>
        <dbReference type="Proteomes" id="UP001501353"/>
    </source>
</evidence>
<dbReference type="PANTHER" id="PTHR24221:SF248">
    <property type="entry name" value="ABC TRANSPORTER TRANSMEMBRANE REGION"/>
    <property type="match status" value="1"/>
</dbReference>
<gene>
    <name evidence="13" type="ORF">GCM10022212_31960</name>
</gene>
<dbReference type="PROSITE" id="PS50990">
    <property type="entry name" value="PEPTIDASE_C39"/>
    <property type="match status" value="1"/>
</dbReference>
<dbReference type="InterPro" id="IPR027417">
    <property type="entry name" value="P-loop_NTPase"/>
</dbReference>
<evidence type="ECO:0000259" key="12">
    <source>
        <dbReference type="PROSITE" id="PS50990"/>
    </source>
</evidence>
<evidence type="ECO:0000256" key="8">
    <source>
        <dbReference type="SAM" id="MobiDB-lite"/>
    </source>
</evidence>
<evidence type="ECO:0000256" key="3">
    <source>
        <dbReference type="ARBA" id="ARBA00022692"/>
    </source>
</evidence>
<dbReference type="InterPro" id="IPR039421">
    <property type="entry name" value="Type_1_exporter"/>
</dbReference>
<name>A0ABP7TTI4_9BURK</name>
<dbReference type="Pfam" id="PF00005">
    <property type="entry name" value="ABC_tran"/>
    <property type="match status" value="1"/>
</dbReference>
<comment type="caution">
    <text evidence="13">The sequence shown here is derived from an EMBL/GenBank/DDBJ whole genome shotgun (WGS) entry which is preliminary data.</text>
</comment>
<keyword evidence="4" id="KW-0547">Nucleotide-binding</keyword>
<reference evidence="14" key="1">
    <citation type="journal article" date="2019" name="Int. J. Syst. Evol. Microbiol.">
        <title>The Global Catalogue of Microorganisms (GCM) 10K type strain sequencing project: providing services to taxonomists for standard genome sequencing and annotation.</title>
        <authorList>
            <consortium name="The Broad Institute Genomics Platform"/>
            <consortium name="The Broad Institute Genome Sequencing Center for Infectious Disease"/>
            <person name="Wu L."/>
            <person name="Ma J."/>
        </authorList>
    </citation>
    <scope>NUCLEOTIDE SEQUENCE [LARGE SCALE GENOMIC DNA]</scope>
    <source>
        <strain evidence="14">JCM 16673</strain>
    </source>
</reference>
<feature type="domain" description="Peptidase C39" evidence="12">
    <location>
        <begin position="23"/>
        <end position="146"/>
    </location>
</feature>